<evidence type="ECO:0000256" key="1">
    <source>
        <dbReference type="ARBA" id="ARBA00006068"/>
    </source>
</evidence>
<dbReference type="AlphaFoldDB" id="A0A5C4TBL6"/>
<keyword evidence="2" id="KW-0812">Transmembrane</keyword>
<dbReference type="OrthoDB" id="27330at2"/>
<comment type="caution">
    <text evidence="4">The sequence shown here is derived from an EMBL/GenBank/DDBJ whole genome shotgun (WGS) entry which is preliminary data.</text>
</comment>
<reference evidence="4 5" key="1">
    <citation type="submission" date="2019-05" db="EMBL/GenBank/DDBJ databases">
        <title>We sequenced the genome of Paenibacillus hemerocallicola KCTC 33185 for further insight into its adaptation and study the phylogeny of Paenibacillus.</title>
        <authorList>
            <person name="Narsing Rao M.P."/>
        </authorList>
    </citation>
    <scope>NUCLEOTIDE SEQUENCE [LARGE SCALE GENOMIC DNA]</scope>
    <source>
        <strain evidence="4 5">KCTC 33185</strain>
    </source>
</reference>
<sequence length="326" mass="35960">MPSAPVTPPQSRRRRSSKNKRPLLKALLFIVILILIAAIGYAAYLYFKIDSALDHAGASDAAPVTNPVNANPVTVLLLGVDTRPKSASLNTDVIMVASLNPQRKTASVVSIPRDTLVKLSGYSQGKANSYYAAFLHNDKKTADAKTKTLFGKYLNVTIDYVARIDFKGFEEVVDELGGLTLDVDMNMCYTDKQDGTAIRLTKGTHLLSGSETLDFVRYRKGNCQNAADSNDIERNERQQHVIGEMIGKLKSFDGLLKLGAVIEAAGKNVETDIPSSQIKSFIRTYMGIDRDKINYVHLEGEWHSPYIIVRPDELKTAQAALQKQLK</sequence>
<gene>
    <name evidence="4" type="ORF">FE784_10045</name>
</gene>
<dbReference type="PANTHER" id="PTHR33392:SF6">
    <property type="entry name" value="POLYISOPRENYL-TEICHOIC ACID--PEPTIDOGLYCAN TEICHOIC ACID TRANSFERASE TAGU"/>
    <property type="match status" value="1"/>
</dbReference>
<protein>
    <submittedName>
        <fullName evidence="4">LytR family transcriptional regulator</fullName>
    </submittedName>
</protein>
<keyword evidence="2" id="KW-0472">Membrane</keyword>
<dbReference type="Proteomes" id="UP000307943">
    <property type="component" value="Unassembled WGS sequence"/>
</dbReference>
<dbReference type="InterPro" id="IPR050922">
    <property type="entry name" value="LytR/CpsA/Psr_CW_biosynth"/>
</dbReference>
<keyword evidence="2" id="KW-1133">Transmembrane helix</keyword>
<evidence type="ECO:0000313" key="5">
    <source>
        <dbReference type="Proteomes" id="UP000307943"/>
    </source>
</evidence>
<comment type="similarity">
    <text evidence="1">Belongs to the LytR/CpsA/Psr (LCP) family.</text>
</comment>
<dbReference type="RefSeq" id="WP_139602067.1">
    <property type="nucleotide sequence ID" value="NZ_VDCQ01000011.1"/>
</dbReference>
<dbReference type="NCBIfam" id="TIGR00350">
    <property type="entry name" value="lytR_cpsA_psr"/>
    <property type="match status" value="1"/>
</dbReference>
<dbReference type="InterPro" id="IPR004474">
    <property type="entry name" value="LytR_CpsA_psr"/>
</dbReference>
<feature type="transmembrane region" description="Helical" evidence="2">
    <location>
        <begin position="23"/>
        <end position="47"/>
    </location>
</feature>
<evidence type="ECO:0000313" key="4">
    <source>
        <dbReference type="EMBL" id="TNJ66311.1"/>
    </source>
</evidence>
<proteinExistence type="inferred from homology"/>
<dbReference type="PANTHER" id="PTHR33392">
    <property type="entry name" value="POLYISOPRENYL-TEICHOIC ACID--PEPTIDOGLYCAN TEICHOIC ACID TRANSFERASE TAGU"/>
    <property type="match status" value="1"/>
</dbReference>
<evidence type="ECO:0000259" key="3">
    <source>
        <dbReference type="Pfam" id="PF03816"/>
    </source>
</evidence>
<feature type="domain" description="Cell envelope-related transcriptional attenuator" evidence="3">
    <location>
        <begin position="90"/>
        <end position="250"/>
    </location>
</feature>
<dbReference type="Gene3D" id="3.40.630.190">
    <property type="entry name" value="LCP protein"/>
    <property type="match status" value="1"/>
</dbReference>
<evidence type="ECO:0000256" key="2">
    <source>
        <dbReference type="SAM" id="Phobius"/>
    </source>
</evidence>
<accession>A0A5C4TBL6</accession>
<keyword evidence="5" id="KW-1185">Reference proteome</keyword>
<dbReference type="EMBL" id="VDCQ01000011">
    <property type="protein sequence ID" value="TNJ66311.1"/>
    <property type="molecule type" value="Genomic_DNA"/>
</dbReference>
<dbReference type="Pfam" id="PF03816">
    <property type="entry name" value="LytR_cpsA_psr"/>
    <property type="match status" value="1"/>
</dbReference>
<organism evidence="4 5">
    <name type="scientific">Paenibacillus hemerocallicola</name>
    <dbReference type="NCBI Taxonomy" id="1172614"/>
    <lineage>
        <taxon>Bacteria</taxon>
        <taxon>Bacillati</taxon>
        <taxon>Bacillota</taxon>
        <taxon>Bacilli</taxon>
        <taxon>Bacillales</taxon>
        <taxon>Paenibacillaceae</taxon>
        <taxon>Paenibacillus</taxon>
    </lineage>
</organism>
<name>A0A5C4TBL6_9BACL</name>